<dbReference type="PANTHER" id="PTHR33371:SF17">
    <property type="entry name" value="MCE-FAMILY PROTEIN MCE1B"/>
    <property type="match status" value="1"/>
</dbReference>
<evidence type="ECO:0000313" key="4">
    <source>
        <dbReference type="EMBL" id="GAA2847740.1"/>
    </source>
</evidence>
<keyword evidence="1" id="KW-0812">Transmembrane</keyword>
<dbReference type="PANTHER" id="PTHR33371">
    <property type="entry name" value="INTERMEMBRANE PHOSPHOLIPID TRANSPORT SYSTEM BINDING PROTEIN MLAD-RELATED"/>
    <property type="match status" value="1"/>
</dbReference>
<sequence>MARSREQVQRRWTLAKFVLFLLVTGTLIVLIGAQIARVSVGDTYTLVATFDDVSGLHVGDQVKIAGAPVGQVDGIEVVAGRAEVTLSVRTSVRVPSDSAAAVRWRNTIGQRVVYLEPGTAKDMLGDGARVPRTSSVVDIGELVSDLGPLTRSLDPEQINQLLTAAGEALDGNQENIPRLVENLDDLTTTVADRKEIIQGLLEDYATVTDVVARRDRQIARLVDNLVTLTGAFARNRKLVDEALVELSTTMEVGDRVLGANAEEFGRVVDRMTRLTGGVRRNIGSIEKMLNTFTPPMRRSFQVTSRGHFVTTAVPCLALGPLPCPYPMNSPPPLRGGLKLTDAGNLRRVLVGP</sequence>
<keyword evidence="5" id="KW-1185">Reference proteome</keyword>
<protein>
    <recommendedName>
        <fullName evidence="6">MCE family protein</fullName>
    </recommendedName>
</protein>
<dbReference type="InterPro" id="IPR003399">
    <property type="entry name" value="Mce/MlaD"/>
</dbReference>
<evidence type="ECO:0000259" key="3">
    <source>
        <dbReference type="Pfam" id="PF11887"/>
    </source>
</evidence>
<evidence type="ECO:0008006" key="6">
    <source>
        <dbReference type="Google" id="ProtNLM"/>
    </source>
</evidence>
<evidence type="ECO:0000259" key="2">
    <source>
        <dbReference type="Pfam" id="PF02470"/>
    </source>
</evidence>
<name>A0ABN3VSN8_9ACTN</name>
<evidence type="ECO:0000256" key="1">
    <source>
        <dbReference type="SAM" id="Phobius"/>
    </source>
</evidence>
<dbReference type="EMBL" id="BAAAVI010000002">
    <property type="protein sequence ID" value="GAA2847740.1"/>
    <property type="molecule type" value="Genomic_DNA"/>
</dbReference>
<dbReference type="InterPro" id="IPR024516">
    <property type="entry name" value="Mce_C"/>
</dbReference>
<feature type="domain" description="Mce/MlaD" evidence="2">
    <location>
        <begin position="43"/>
        <end position="118"/>
    </location>
</feature>
<dbReference type="Proteomes" id="UP001500831">
    <property type="component" value="Unassembled WGS sequence"/>
</dbReference>
<keyword evidence="1" id="KW-1133">Transmembrane helix</keyword>
<feature type="transmembrane region" description="Helical" evidence="1">
    <location>
        <begin position="12"/>
        <end position="33"/>
    </location>
</feature>
<dbReference type="NCBIfam" id="TIGR00996">
    <property type="entry name" value="Mtu_fam_mce"/>
    <property type="match status" value="1"/>
</dbReference>
<proteinExistence type="predicted"/>
<dbReference type="RefSeq" id="WP_344967305.1">
    <property type="nucleotide sequence ID" value="NZ_BAAAVI010000002.1"/>
</dbReference>
<evidence type="ECO:0000313" key="5">
    <source>
        <dbReference type="Proteomes" id="UP001500831"/>
    </source>
</evidence>
<dbReference type="Pfam" id="PF11887">
    <property type="entry name" value="Mce4_CUP1"/>
    <property type="match status" value="1"/>
</dbReference>
<accession>A0ABN3VSN8</accession>
<organism evidence="4 5">
    <name type="scientific">Streptosporangium fragile</name>
    <dbReference type="NCBI Taxonomy" id="46186"/>
    <lineage>
        <taxon>Bacteria</taxon>
        <taxon>Bacillati</taxon>
        <taxon>Actinomycetota</taxon>
        <taxon>Actinomycetes</taxon>
        <taxon>Streptosporangiales</taxon>
        <taxon>Streptosporangiaceae</taxon>
        <taxon>Streptosporangium</taxon>
    </lineage>
</organism>
<feature type="domain" description="Mammalian cell entry C-terminal" evidence="3">
    <location>
        <begin position="124"/>
        <end position="271"/>
    </location>
</feature>
<dbReference type="InterPro" id="IPR005693">
    <property type="entry name" value="Mce"/>
</dbReference>
<reference evidence="4 5" key="1">
    <citation type="journal article" date="2019" name="Int. J. Syst. Evol. Microbiol.">
        <title>The Global Catalogue of Microorganisms (GCM) 10K type strain sequencing project: providing services to taxonomists for standard genome sequencing and annotation.</title>
        <authorList>
            <consortium name="The Broad Institute Genomics Platform"/>
            <consortium name="The Broad Institute Genome Sequencing Center for Infectious Disease"/>
            <person name="Wu L."/>
            <person name="Ma J."/>
        </authorList>
    </citation>
    <scope>NUCLEOTIDE SEQUENCE [LARGE SCALE GENOMIC DNA]</scope>
    <source>
        <strain evidence="4 5">JCM 6242</strain>
    </source>
</reference>
<keyword evidence="1" id="KW-0472">Membrane</keyword>
<dbReference type="Pfam" id="PF02470">
    <property type="entry name" value="MlaD"/>
    <property type="match status" value="1"/>
</dbReference>
<dbReference type="InterPro" id="IPR052336">
    <property type="entry name" value="MlaD_Phospholipid_Transporter"/>
</dbReference>
<comment type="caution">
    <text evidence="4">The sequence shown here is derived from an EMBL/GenBank/DDBJ whole genome shotgun (WGS) entry which is preliminary data.</text>
</comment>
<gene>
    <name evidence="4" type="ORF">GCM10010517_04860</name>
</gene>